<dbReference type="AlphaFoldDB" id="A0A1A8Y1P4"/>
<name>A0A1A8Y1P4_9RHOO</name>
<proteinExistence type="predicted"/>
<protein>
    <submittedName>
        <fullName evidence="1">Uncharacterized protein</fullName>
    </submittedName>
</protein>
<accession>A0A1A8Y1P4</accession>
<organism evidence="1 2">
    <name type="scientific">Candidatus Propionivibrio aalborgensis</name>
    <dbReference type="NCBI Taxonomy" id="1860101"/>
    <lineage>
        <taxon>Bacteria</taxon>
        <taxon>Pseudomonadati</taxon>
        <taxon>Pseudomonadota</taxon>
        <taxon>Betaproteobacteria</taxon>
        <taxon>Rhodocyclales</taxon>
        <taxon>Rhodocyclaceae</taxon>
        <taxon>Propionivibrio</taxon>
    </lineage>
</organism>
<sequence length="39" mass="4347">MVLLFVGGVMNLLWVLPLNAEWLVISTQQAPFPRAPEVP</sequence>
<keyword evidence="2" id="KW-1185">Reference proteome</keyword>
<dbReference type="EMBL" id="FLQY01000381">
    <property type="protein sequence ID" value="SBT10881.1"/>
    <property type="molecule type" value="Genomic_DNA"/>
</dbReference>
<gene>
    <name evidence="1" type="ORF">PROAA_770003</name>
</gene>
<reference evidence="1 2" key="1">
    <citation type="submission" date="2016-06" db="EMBL/GenBank/DDBJ databases">
        <authorList>
            <person name="Kjaerup R.B."/>
            <person name="Dalgaard T.S."/>
            <person name="Juul-Madsen H.R."/>
        </authorList>
    </citation>
    <scope>NUCLEOTIDE SEQUENCE [LARGE SCALE GENOMIC DNA]</scope>
    <source>
        <strain evidence="1">2</strain>
    </source>
</reference>
<evidence type="ECO:0000313" key="1">
    <source>
        <dbReference type="EMBL" id="SBT10881.1"/>
    </source>
</evidence>
<evidence type="ECO:0000313" key="2">
    <source>
        <dbReference type="Proteomes" id="UP000199600"/>
    </source>
</evidence>
<dbReference type="Proteomes" id="UP000199600">
    <property type="component" value="Unassembled WGS sequence"/>
</dbReference>